<evidence type="ECO:0000313" key="2">
    <source>
        <dbReference type="EMBL" id="SVC50082.1"/>
    </source>
</evidence>
<dbReference type="GO" id="GO:0008033">
    <property type="term" value="P:tRNA processing"/>
    <property type="evidence" value="ECO:0007669"/>
    <property type="project" value="UniProtKB-KW"/>
</dbReference>
<dbReference type="AlphaFoldDB" id="A0A382MRK3"/>
<accession>A0A382MRK3</accession>
<keyword evidence="1" id="KW-0819">tRNA processing</keyword>
<dbReference type="InterPro" id="IPR038085">
    <property type="entry name" value="Rnp2-like_sf"/>
</dbReference>
<sequence length="93" mass="10820">MVVKEKRGRKRYILFQHNGKSKRKIIENFFGQYSSIINGKIRWKLVKLETDKGIILVDHKKSHQTRELIDNKGKEIGIKPLKTSGTLKSLMKA</sequence>
<reference evidence="2" key="1">
    <citation type="submission" date="2018-05" db="EMBL/GenBank/DDBJ databases">
        <authorList>
            <person name="Lanie J.A."/>
            <person name="Ng W.-L."/>
            <person name="Kazmierczak K.M."/>
            <person name="Andrzejewski T.M."/>
            <person name="Davidsen T.M."/>
            <person name="Wayne K.J."/>
            <person name="Tettelin H."/>
            <person name="Glass J.I."/>
            <person name="Rusch D."/>
            <person name="Podicherti R."/>
            <person name="Tsui H.-C.T."/>
            <person name="Winkler M.E."/>
        </authorList>
    </citation>
    <scope>NUCLEOTIDE SEQUENCE</scope>
</reference>
<dbReference type="GO" id="GO:1990904">
    <property type="term" value="C:ribonucleoprotein complex"/>
    <property type="evidence" value="ECO:0007669"/>
    <property type="project" value="UniProtKB-ARBA"/>
</dbReference>
<dbReference type="GO" id="GO:1902555">
    <property type="term" value="C:endoribonuclease complex"/>
    <property type="evidence" value="ECO:0007669"/>
    <property type="project" value="UniProtKB-ARBA"/>
</dbReference>
<name>A0A382MRK3_9ZZZZ</name>
<gene>
    <name evidence="2" type="ORF">METZ01_LOCUS302936</name>
</gene>
<dbReference type="Gene3D" id="3.30.70.3250">
    <property type="entry name" value="Ribonuclease P, Pop5 subunit"/>
    <property type="match status" value="1"/>
</dbReference>
<proteinExistence type="predicted"/>
<protein>
    <submittedName>
        <fullName evidence="2">Uncharacterized protein</fullName>
    </submittedName>
</protein>
<organism evidence="2">
    <name type="scientific">marine metagenome</name>
    <dbReference type="NCBI Taxonomy" id="408172"/>
    <lineage>
        <taxon>unclassified sequences</taxon>
        <taxon>metagenomes</taxon>
        <taxon>ecological metagenomes</taxon>
    </lineage>
</organism>
<dbReference type="EMBL" id="UINC01094658">
    <property type="protein sequence ID" value="SVC50082.1"/>
    <property type="molecule type" value="Genomic_DNA"/>
</dbReference>
<evidence type="ECO:0000256" key="1">
    <source>
        <dbReference type="ARBA" id="ARBA00022694"/>
    </source>
</evidence>